<sequence length="379" mass="43252">MKTSSTPLVHLDVEVSGLGTTRTECHIDQLPFELLKTIFFLSITLQGAHPSESKHPPDFNFTIMAISHTCTRWRSMTHASPKLWSVIEDTLLDLSIDTLFDPDCDTSPAAPPEGSDDKITKLIDMLKQETKRWNRVKLSFDRPNAWSSLANMDLQCALNLTYVEIRQPRQSYNNFTNLYAAPFLTEARWYSAIDICRNPKFHRVQYHNFTRVSFPSMDLGYTLLLLQFCQRLVYLDIYNPIHGPGLLLDEPITLPRLETLAIRYQQVALLLDHLILPNLKELTLSHRRNCAPASLQALTGMISRSKCTLEKFILVDFFTPERSLLKSIKRAASSLGNIKVLELRFRAITEPTVEALTPHFQIPDKRSYGSLVVMSKSTD</sequence>
<evidence type="ECO:0000313" key="1">
    <source>
        <dbReference type="EMBL" id="TFK63439.1"/>
    </source>
</evidence>
<name>A0ACD3ADQ1_9AGAR</name>
<evidence type="ECO:0000313" key="2">
    <source>
        <dbReference type="Proteomes" id="UP000308600"/>
    </source>
</evidence>
<reference evidence="1 2" key="1">
    <citation type="journal article" date="2019" name="Nat. Ecol. Evol.">
        <title>Megaphylogeny resolves global patterns of mushroom evolution.</title>
        <authorList>
            <person name="Varga T."/>
            <person name="Krizsan K."/>
            <person name="Foldi C."/>
            <person name="Dima B."/>
            <person name="Sanchez-Garcia M."/>
            <person name="Sanchez-Ramirez S."/>
            <person name="Szollosi G.J."/>
            <person name="Szarkandi J.G."/>
            <person name="Papp V."/>
            <person name="Albert L."/>
            <person name="Andreopoulos W."/>
            <person name="Angelini C."/>
            <person name="Antonin V."/>
            <person name="Barry K.W."/>
            <person name="Bougher N.L."/>
            <person name="Buchanan P."/>
            <person name="Buyck B."/>
            <person name="Bense V."/>
            <person name="Catcheside P."/>
            <person name="Chovatia M."/>
            <person name="Cooper J."/>
            <person name="Damon W."/>
            <person name="Desjardin D."/>
            <person name="Finy P."/>
            <person name="Geml J."/>
            <person name="Haridas S."/>
            <person name="Hughes K."/>
            <person name="Justo A."/>
            <person name="Karasinski D."/>
            <person name="Kautmanova I."/>
            <person name="Kiss B."/>
            <person name="Kocsube S."/>
            <person name="Kotiranta H."/>
            <person name="LaButti K.M."/>
            <person name="Lechner B.E."/>
            <person name="Liimatainen K."/>
            <person name="Lipzen A."/>
            <person name="Lukacs Z."/>
            <person name="Mihaltcheva S."/>
            <person name="Morgado L.N."/>
            <person name="Niskanen T."/>
            <person name="Noordeloos M.E."/>
            <person name="Ohm R.A."/>
            <person name="Ortiz-Santana B."/>
            <person name="Ovrebo C."/>
            <person name="Racz N."/>
            <person name="Riley R."/>
            <person name="Savchenko A."/>
            <person name="Shiryaev A."/>
            <person name="Soop K."/>
            <person name="Spirin V."/>
            <person name="Szebenyi C."/>
            <person name="Tomsovsky M."/>
            <person name="Tulloss R.E."/>
            <person name="Uehling J."/>
            <person name="Grigoriev I.V."/>
            <person name="Vagvolgyi C."/>
            <person name="Papp T."/>
            <person name="Martin F.M."/>
            <person name="Miettinen O."/>
            <person name="Hibbett D.S."/>
            <person name="Nagy L.G."/>
        </authorList>
    </citation>
    <scope>NUCLEOTIDE SEQUENCE [LARGE SCALE GENOMIC DNA]</scope>
    <source>
        <strain evidence="1 2">NL-1719</strain>
    </source>
</reference>
<keyword evidence="2" id="KW-1185">Reference proteome</keyword>
<dbReference type="Proteomes" id="UP000308600">
    <property type="component" value="Unassembled WGS sequence"/>
</dbReference>
<gene>
    <name evidence="1" type="ORF">BDN72DRAFT_882095</name>
</gene>
<organism evidence="1 2">
    <name type="scientific">Pluteus cervinus</name>
    <dbReference type="NCBI Taxonomy" id="181527"/>
    <lineage>
        <taxon>Eukaryota</taxon>
        <taxon>Fungi</taxon>
        <taxon>Dikarya</taxon>
        <taxon>Basidiomycota</taxon>
        <taxon>Agaricomycotina</taxon>
        <taxon>Agaricomycetes</taxon>
        <taxon>Agaricomycetidae</taxon>
        <taxon>Agaricales</taxon>
        <taxon>Pluteineae</taxon>
        <taxon>Pluteaceae</taxon>
        <taxon>Pluteus</taxon>
    </lineage>
</organism>
<dbReference type="EMBL" id="ML208522">
    <property type="protein sequence ID" value="TFK63439.1"/>
    <property type="molecule type" value="Genomic_DNA"/>
</dbReference>
<proteinExistence type="predicted"/>
<accession>A0ACD3ADQ1</accession>
<protein>
    <submittedName>
        <fullName evidence="1">Uncharacterized protein</fullName>
    </submittedName>
</protein>